<dbReference type="PANTHER" id="PTHR34993:SF1">
    <property type="entry name" value="TRANSMEMBRANE PROTEIN"/>
    <property type="match status" value="1"/>
</dbReference>
<reference evidence="2" key="2">
    <citation type="journal article" date="2007" name="Science">
        <title>Draft genome sequence of the sexually transmitted pathogen Trichomonas vaginalis.</title>
        <authorList>
            <person name="Carlton J.M."/>
            <person name="Hirt R.P."/>
            <person name="Silva J.C."/>
            <person name="Delcher A.L."/>
            <person name="Schatz M."/>
            <person name="Zhao Q."/>
            <person name="Wortman J.R."/>
            <person name="Bidwell S.L."/>
            <person name="Alsmark U.C.M."/>
            <person name="Besteiro S."/>
            <person name="Sicheritz-Ponten T."/>
            <person name="Noel C.J."/>
            <person name="Dacks J.B."/>
            <person name="Foster P.G."/>
            <person name="Simillion C."/>
            <person name="Van de Peer Y."/>
            <person name="Miranda-Saavedra D."/>
            <person name="Barton G.J."/>
            <person name="Westrop G.D."/>
            <person name="Mueller S."/>
            <person name="Dessi D."/>
            <person name="Fiori P.L."/>
            <person name="Ren Q."/>
            <person name="Paulsen I."/>
            <person name="Zhang H."/>
            <person name="Bastida-Corcuera F.D."/>
            <person name="Simoes-Barbosa A."/>
            <person name="Brown M.T."/>
            <person name="Hayes R.D."/>
            <person name="Mukherjee M."/>
            <person name="Okumura C.Y."/>
            <person name="Schneider R."/>
            <person name="Smith A.J."/>
            <person name="Vanacova S."/>
            <person name="Villalvazo M."/>
            <person name="Haas B.J."/>
            <person name="Pertea M."/>
            <person name="Feldblyum T.V."/>
            <person name="Utterback T.R."/>
            <person name="Shu C.L."/>
            <person name="Osoegawa K."/>
            <person name="de Jong P.J."/>
            <person name="Hrdy I."/>
            <person name="Horvathova L."/>
            <person name="Zubacova Z."/>
            <person name="Dolezal P."/>
            <person name="Malik S.B."/>
            <person name="Logsdon J.M. Jr."/>
            <person name="Henze K."/>
            <person name="Gupta A."/>
            <person name="Wang C.C."/>
            <person name="Dunne R.L."/>
            <person name="Upcroft J.A."/>
            <person name="Upcroft P."/>
            <person name="White O."/>
            <person name="Salzberg S.L."/>
            <person name="Tang P."/>
            <person name="Chiu C.-H."/>
            <person name="Lee Y.-S."/>
            <person name="Embley T.M."/>
            <person name="Coombs G.H."/>
            <person name="Mottram J.C."/>
            <person name="Tachezy J."/>
            <person name="Fraser-Liggett C.M."/>
            <person name="Johnson P.J."/>
        </authorList>
    </citation>
    <scope>NUCLEOTIDE SEQUENCE [LARGE SCALE GENOMIC DNA]</scope>
    <source>
        <strain evidence="2">G3</strain>
    </source>
</reference>
<keyword evidence="1" id="KW-0812">Transmembrane</keyword>
<dbReference type="EMBL" id="DS113556">
    <property type="protein sequence ID" value="EAY01814.1"/>
    <property type="molecule type" value="Genomic_DNA"/>
</dbReference>
<protein>
    <submittedName>
        <fullName evidence="2">Uncharacterized protein</fullName>
    </submittedName>
</protein>
<feature type="transmembrane region" description="Helical" evidence="1">
    <location>
        <begin position="61"/>
        <end position="80"/>
    </location>
</feature>
<feature type="transmembrane region" description="Helical" evidence="1">
    <location>
        <begin position="123"/>
        <end position="141"/>
    </location>
</feature>
<accession>A2EZV1</accession>
<evidence type="ECO:0000313" key="3">
    <source>
        <dbReference type="Proteomes" id="UP000001542"/>
    </source>
</evidence>
<feature type="transmembrane region" description="Helical" evidence="1">
    <location>
        <begin position="660"/>
        <end position="679"/>
    </location>
</feature>
<organism evidence="2 3">
    <name type="scientific">Trichomonas vaginalis (strain ATCC PRA-98 / G3)</name>
    <dbReference type="NCBI Taxonomy" id="412133"/>
    <lineage>
        <taxon>Eukaryota</taxon>
        <taxon>Metamonada</taxon>
        <taxon>Parabasalia</taxon>
        <taxon>Trichomonadida</taxon>
        <taxon>Trichomonadidae</taxon>
        <taxon>Trichomonas</taxon>
    </lineage>
</organism>
<feature type="transmembrane region" description="Helical" evidence="1">
    <location>
        <begin position="496"/>
        <end position="515"/>
    </location>
</feature>
<name>A2EZV1_TRIV3</name>
<feature type="transmembrane region" description="Helical" evidence="1">
    <location>
        <begin position="92"/>
        <end position="111"/>
    </location>
</feature>
<feature type="transmembrane region" description="Helical" evidence="1">
    <location>
        <begin position="199"/>
        <end position="224"/>
    </location>
</feature>
<feature type="transmembrane region" description="Helical" evidence="1">
    <location>
        <begin position="521"/>
        <end position="544"/>
    </location>
</feature>
<keyword evidence="1" id="KW-0472">Membrane</keyword>
<dbReference type="OrthoDB" id="10577708at2759"/>
<proteinExistence type="predicted"/>
<feature type="transmembrane region" description="Helical" evidence="1">
    <location>
        <begin position="464"/>
        <end position="484"/>
    </location>
</feature>
<dbReference type="RefSeq" id="XP_001314361.1">
    <property type="nucleotide sequence ID" value="XM_001314342.1"/>
</dbReference>
<dbReference type="InParanoid" id="A2EZV1"/>
<feature type="transmembrane region" description="Helical" evidence="1">
    <location>
        <begin position="230"/>
        <end position="255"/>
    </location>
</feature>
<dbReference type="AlphaFoldDB" id="A2EZV1"/>
<keyword evidence="3" id="KW-1185">Reference proteome</keyword>
<dbReference type="Proteomes" id="UP000001542">
    <property type="component" value="Unassembled WGS sequence"/>
</dbReference>
<evidence type="ECO:0000256" key="1">
    <source>
        <dbReference type="SAM" id="Phobius"/>
    </source>
</evidence>
<feature type="transmembrane region" description="Helical" evidence="1">
    <location>
        <begin position="375"/>
        <end position="394"/>
    </location>
</feature>
<keyword evidence="1" id="KW-1133">Transmembrane helix</keyword>
<dbReference type="PANTHER" id="PTHR34993">
    <property type="entry name" value="TRANSMEMBRANE PROTEIN"/>
    <property type="match status" value="1"/>
</dbReference>
<dbReference type="VEuPathDB" id="TrichDB:TVAGG3_0197320"/>
<gene>
    <name evidence="2" type="ORF">TVAG_273250</name>
</gene>
<feature type="transmembrane region" description="Helical" evidence="1">
    <location>
        <begin position="437"/>
        <end position="458"/>
    </location>
</feature>
<dbReference type="KEGG" id="tva:4759643"/>
<dbReference type="VEuPathDB" id="TrichDB:TVAG_273250"/>
<feature type="transmembrane region" description="Helical" evidence="1">
    <location>
        <begin position="275"/>
        <end position="294"/>
    </location>
</feature>
<sequence length="696" mass="79696">MGRFFNPSTISSIVRHFQGIGITLSPGWLKIPEKLQKFEDAIISFFDQLWEVIPRLKDFDVSVNFVFVTVMIPIILDLFLIWTAQDELLPNLIHLLDMVFAIAFGFQVGYLCFNTSRVKWETYFLIIISVLWFAIRIYRLIKKHRHSKPEIADIVEEIRKYYMKDILPGTESSLTEETLYDLCEQYDTSIMLEPIAPNWLNMIFLLIILAASLAAFLAGCGVYAKGKLNIFFKVVAAGIGLIVFLINLFVFIMIVIPCCRAPFIKVRLFVKKYSLYIYILCLDFLYIPVCNRFLDLFSFDDFSCPVGQYYPIRTNVTSYLTSLTTGFINFTCSPCSDPITGICSSLCDGSKRHYNILSPQITVNRDILGKAGPSVVYGCLCIIIGIPLCWIYLIHHNKSIMWRIPAFGESPLSKWFYLTNHLTTSGKNLFYMYTPKTCNWGILVMCSKFIFVIITMISERVNKKVIWASLGGYIILLLGNWFAQPYMRRFNNVLDTMIYGAQSLLTLVPICALFGKIVPNWFSIPLSIIISILPLFSILVVLICKPKAISGEEYDPWACYDEDGNKVEGIIEDRTLHVPQVHFMTIWQLQEFRSLKIQEMRMQNYDEAIIKAQEEDMEMEDPELGDSDVVEVSSLVLKEKITEMEAKIDQICDATSTKQLIIISNVVSLIGCLVMGYFFGSTFGEYILKNNYKCGI</sequence>
<evidence type="ECO:0000313" key="2">
    <source>
        <dbReference type="EMBL" id="EAY01814.1"/>
    </source>
</evidence>
<reference evidence="2" key="1">
    <citation type="submission" date="2006-10" db="EMBL/GenBank/DDBJ databases">
        <authorList>
            <person name="Amadeo P."/>
            <person name="Zhao Q."/>
            <person name="Wortman J."/>
            <person name="Fraser-Liggett C."/>
            <person name="Carlton J."/>
        </authorList>
    </citation>
    <scope>NUCLEOTIDE SEQUENCE</scope>
    <source>
        <strain evidence="2">G3</strain>
    </source>
</reference>